<evidence type="ECO:0000256" key="1">
    <source>
        <dbReference type="SAM" id="Phobius"/>
    </source>
</evidence>
<dbReference type="Proteomes" id="UP000461409">
    <property type="component" value="Unassembled WGS sequence"/>
</dbReference>
<protein>
    <recommendedName>
        <fullName evidence="2">DUF6644 domain-containing protein</fullName>
    </recommendedName>
</protein>
<reference evidence="3 4" key="2">
    <citation type="submission" date="2020-02" db="EMBL/GenBank/DDBJ databases">
        <title>Erythrobacter dongmakensis sp. nov., isolated from a tidal mudflat.</title>
        <authorList>
            <person name="Kim I.S."/>
        </authorList>
    </citation>
    <scope>NUCLEOTIDE SEQUENCE [LARGE SCALE GENOMIC DNA]</scope>
    <source>
        <strain evidence="3 4">GH3-10</strain>
    </source>
</reference>
<organism evidence="3 4">
    <name type="scientific">Aurantiacibacter rhizosphaerae</name>
    <dbReference type="NCBI Taxonomy" id="2691582"/>
    <lineage>
        <taxon>Bacteria</taxon>
        <taxon>Pseudomonadati</taxon>
        <taxon>Pseudomonadota</taxon>
        <taxon>Alphaproteobacteria</taxon>
        <taxon>Sphingomonadales</taxon>
        <taxon>Erythrobacteraceae</taxon>
        <taxon>Aurantiacibacter</taxon>
    </lineage>
</organism>
<feature type="transmembrane region" description="Helical" evidence="1">
    <location>
        <begin position="73"/>
        <end position="93"/>
    </location>
</feature>
<dbReference type="Pfam" id="PF20349">
    <property type="entry name" value="DUF6644"/>
    <property type="match status" value="1"/>
</dbReference>
<dbReference type="InterPro" id="IPR046586">
    <property type="entry name" value="DUF6644"/>
</dbReference>
<feature type="transmembrane region" description="Helical" evidence="1">
    <location>
        <begin position="29"/>
        <end position="52"/>
    </location>
</feature>
<name>A0A844XCA6_9SPHN</name>
<evidence type="ECO:0000313" key="4">
    <source>
        <dbReference type="Proteomes" id="UP000461409"/>
    </source>
</evidence>
<feature type="transmembrane region" description="Helical" evidence="1">
    <location>
        <begin position="105"/>
        <end position="124"/>
    </location>
</feature>
<keyword evidence="4" id="KW-1185">Reference proteome</keyword>
<gene>
    <name evidence="3" type="ORF">GRF63_06825</name>
</gene>
<accession>A0A844XCA6</accession>
<dbReference type="EMBL" id="WUBR01000001">
    <property type="protein sequence ID" value="MWV27616.1"/>
    <property type="molecule type" value="Genomic_DNA"/>
</dbReference>
<comment type="caution">
    <text evidence="3">The sequence shown here is derived from an EMBL/GenBank/DDBJ whole genome shotgun (WGS) entry which is preliminary data.</text>
</comment>
<keyword evidence="1" id="KW-0472">Membrane</keyword>
<feature type="transmembrane region" description="Helical" evidence="1">
    <location>
        <begin position="145"/>
        <end position="171"/>
    </location>
</feature>
<evidence type="ECO:0000259" key="2">
    <source>
        <dbReference type="Pfam" id="PF20349"/>
    </source>
</evidence>
<sequence length="172" mass="19203">MASYYPEPTNIWESLEYSSLGTSIAESLWAFPTLETIHVIALVTVFGTIMIMDLRLLGLASNEWAVTQMSRDTLPWTWGAFVLAAITGTLLFVSKASTYMVNPYFLWKMSLMALAGLNMLYFHFKTYQTVSEWDAKPVLPTGAKVAATLSLVLWIGVIFCGRAIGFTLGIYY</sequence>
<keyword evidence="1" id="KW-1133">Transmembrane helix</keyword>
<dbReference type="RefSeq" id="WP_160485169.1">
    <property type="nucleotide sequence ID" value="NZ_WUBR01000001.1"/>
</dbReference>
<dbReference type="AlphaFoldDB" id="A0A844XCA6"/>
<keyword evidence="1" id="KW-0812">Transmembrane</keyword>
<proteinExistence type="predicted"/>
<feature type="domain" description="DUF6644" evidence="2">
    <location>
        <begin position="35"/>
        <end position="166"/>
    </location>
</feature>
<evidence type="ECO:0000313" key="3">
    <source>
        <dbReference type="EMBL" id="MWV27616.1"/>
    </source>
</evidence>
<reference evidence="3 4" key="1">
    <citation type="submission" date="2019-12" db="EMBL/GenBank/DDBJ databases">
        <authorList>
            <person name="Lee S.D."/>
        </authorList>
    </citation>
    <scope>NUCLEOTIDE SEQUENCE [LARGE SCALE GENOMIC DNA]</scope>
    <source>
        <strain evidence="3 4">GH3-10</strain>
    </source>
</reference>